<dbReference type="AlphaFoldDB" id="A0A1V5ZPI5"/>
<evidence type="ECO:0000259" key="1">
    <source>
        <dbReference type="Pfam" id="PF04101"/>
    </source>
</evidence>
<dbReference type="Gene3D" id="3.40.50.2000">
    <property type="entry name" value="Glycogen Phosphorylase B"/>
    <property type="match status" value="1"/>
</dbReference>
<reference evidence="2" key="1">
    <citation type="submission" date="2017-02" db="EMBL/GenBank/DDBJ databases">
        <title>Delving into the versatile metabolic prowess of the omnipresent phylum Bacteroidetes.</title>
        <authorList>
            <person name="Nobu M.K."/>
            <person name="Mei R."/>
            <person name="Narihiro T."/>
            <person name="Kuroda K."/>
            <person name="Liu W.-T."/>
        </authorList>
    </citation>
    <scope>NUCLEOTIDE SEQUENCE</scope>
    <source>
        <strain evidence="2">ADurb.Bin160</strain>
    </source>
</reference>
<dbReference type="InterPro" id="IPR007235">
    <property type="entry name" value="Glyco_trans_28_C"/>
</dbReference>
<gene>
    <name evidence="2" type="ORF">BWY04_00374</name>
</gene>
<accession>A0A1V5ZPI5</accession>
<dbReference type="GO" id="GO:0016758">
    <property type="term" value="F:hexosyltransferase activity"/>
    <property type="evidence" value="ECO:0007669"/>
    <property type="project" value="InterPro"/>
</dbReference>
<protein>
    <submittedName>
        <fullName evidence="2">Undecaprenyldiphospho-muramoylpentapeptide beta-N-acetylglucosaminyltransferase</fullName>
    </submittedName>
</protein>
<keyword evidence="2" id="KW-0328">Glycosyltransferase</keyword>
<sequence length="101" mass="11828">MLKHCDISLTRAGTTSLAEQKLYNLKIIMVPIPWTHDQYDNAKYYVKHYDDILLDSKDPDYKNNMLKIFDDYKNFKKSEQNVDILSVISKAKDVIVNELIS</sequence>
<dbReference type="Pfam" id="PF04101">
    <property type="entry name" value="Glyco_tran_28_C"/>
    <property type="match status" value="1"/>
</dbReference>
<organism evidence="2">
    <name type="scientific">candidate division CPR1 bacterium ADurb.Bin160</name>
    <dbReference type="NCBI Taxonomy" id="1852826"/>
    <lineage>
        <taxon>Bacteria</taxon>
        <taxon>candidate division CPR1</taxon>
    </lineage>
</organism>
<comment type="caution">
    <text evidence="2">The sequence shown here is derived from an EMBL/GenBank/DDBJ whole genome shotgun (WGS) entry which is preliminary data.</text>
</comment>
<evidence type="ECO:0000313" key="2">
    <source>
        <dbReference type="EMBL" id="OQB42153.1"/>
    </source>
</evidence>
<dbReference type="EMBL" id="MWDB01000005">
    <property type="protein sequence ID" value="OQB42153.1"/>
    <property type="molecule type" value="Genomic_DNA"/>
</dbReference>
<proteinExistence type="predicted"/>
<name>A0A1V5ZPI5_9BACT</name>
<dbReference type="SUPFAM" id="SSF53756">
    <property type="entry name" value="UDP-Glycosyltransferase/glycogen phosphorylase"/>
    <property type="match status" value="1"/>
</dbReference>
<feature type="domain" description="Glycosyl transferase family 28 C-terminal" evidence="1">
    <location>
        <begin position="2"/>
        <end position="60"/>
    </location>
</feature>
<keyword evidence="2" id="KW-0808">Transferase</keyword>
<dbReference type="Proteomes" id="UP000485621">
    <property type="component" value="Unassembled WGS sequence"/>
</dbReference>